<gene>
    <name evidence="1" type="ORF">IBJ83_08250</name>
</gene>
<dbReference type="Proteomes" id="UP000823123">
    <property type="component" value="Unassembled WGS sequence"/>
</dbReference>
<protein>
    <submittedName>
        <fullName evidence="1">Uncharacterized protein</fullName>
    </submittedName>
</protein>
<evidence type="ECO:0000313" key="1">
    <source>
        <dbReference type="EMBL" id="MBK1469271.1"/>
    </source>
</evidence>
<comment type="caution">
    <text evidence="1">The sequence shown here is derived from an EMBL/GenBank/DDBJ whole genome shotgun (WGS) entry which is preliminary data.</text>
</comment>
<sequence length="225" mass="25954">MKKEKKIAFLLATVLGIVSMGMPVNQIKTYAKEESINKNDNVKLTISNEFLSKLDEFVIVKNNSFKLIENEKLKEVVKEYANKNNFSYEELLIVIRNMITETNVDIKTNHKIIDEEKTIIDTEIKATFWDDTGHEVIQKWWGARHIFNNGTQVRRYAYKISTSSTSAYALAALFSIPVPPAAVIEGLIGSYLGQMSADLRNYWEEHESPFYFDVSRVLYYSFTIQ</sequence>
<dbReference type="RefSeq" id="WP_197904215.1">
    <property type="nucleotide sequence ID" value="NZ_JACVDA010000040.1"/>
</dbReference>
<keyword evidence="2" id="KW-1185">Reference proteome</keyword>
<proteinExistence type="predicted"/>
<organism evidence="1 2">
    <name type="scientific">Parvimonas parva</name>
    <dbReference type="NCBI Taxonomy" id="2769485"/>
    <lineage>
        <taxon>Bacteria</taxon>
        <taxon>Bacillati</taxon>
        <taxon>Bacillota</taxon>
        <taxon>Tissierellia</taxon>
        <taxon>Tissierellales</taxon>
        <taxon>Peptoniphilaceae</taxon>
        <taxon>Parvimonas</taxon>
    </lineage>
</organism>
<reference evidence="1 2" key="1">
    <citation type="submission" date="2020-09" db="EMBL/GenBank/DDBJ databases">
        <title>Parvimonas S3374 sp. nov.</title>
        <authorList>
            <person name="Buhl M."/>
        </authorList>
    </citation>
    <scope>NUCLEOTIDE SEQUENCE [LARGE SCALE GENOMIC DNA]</scope>
    <source>
        <strain evidence="1 2">S3374</strain>
    </source>
</reference>
<name>A0ABS1CAX1_9FIRM</name>
<accession>A0ABS1CAX1</accession>
<dbReference type="EMBL" id="JACVDA010000040">
    <property type="protein sequence ID" value="MBK1469271.1"/>
    <property type="molecule type" value="Genomic_DNA"/>
</dbReference>
<evidence type="ECO:0000313" key="2">
    <source>
        <dbReference type="Proteomes" id="UP000823123"/>
    </source>
</evidence>